<feature type="transmembrane region" description="Helical" evidence="11">
    <location>
        <begin position="136"/>
        <end position="158"/>
    </location>
</feature>
<keyword evidence="4 11" id="KW-0552">Olfaction</keyword>
<dbReference type="PROSITE" id="PS50262">
    <property type="entry name" value="G_PROTEIN_RECEP_F1_2"/>
    <property type="match status" value="1"/>
</dbReference>
<keyword evidence="11" id="KW-0716">Sensory transduction</keyword>
<keyword evidence="7 11" id="KW-0472">Membrane</keyword>
<evidence type="ECO:0000256" key="7">
    <source>
        <dbReference type="ARBA" id="ARBA00023136"/>
    </source>
</evidence>
<dbReference type="RefSeq" id="XP_015262634.1">
    <property type="nucleotide sequence ID" value="XM_015407148.1"/>
</dbReference>
<name>A0ABM1JME7_GEKJA</name>
<evidence type="ECO:0000256" key="8">
    <source>
        <dbReference type="ARBA" id="ARBA00023170"/>
    </source>
</evidence>
<keyword evidence="2 11" id="KW-1003">Cell membrane</keyword>
<keyword evidence="6 10" id="KW-0297">G-protein coupled receptor</keyword>
<keyword evidence="9 10" id="KW-0807">Transducer</keyword>
<evidence type="ECO:0000256" key="3">
    <source>
        <dbReference type="ARBA" id="ARBA00022692"/>
    </source>
</evidence>
<accession>A0ABM1JME7</accession>
<evidence type="ECO:0000256" key="1">
    <source>
        <dbReference type="ARBA" id="ARBA00004651"/>
    </source>
</evidence>
<proteinExistence type="inferred from homology"/>
<evidence type="ECO:0000256" key="11">
    <source>
        <dbReference type="RuleBase" id="RU363047"/>
    </source>
</evidence>
<keyword evidence="3 10" id="KW-0812">Transmembrane</keyword>
<comment type="similarity">
    <text evidence="10">Belongs to the G-protein coupled receptor 1 family.</text>
</comment>
<evidence type="ECO:0000313" key="14">
    <source>
        <dbReference type="RefSeq" id="XP_015262634.1"/>
    </source>
</evidence>
<feature type="transmembrane region" description="Helical" evidence="11">
    <location>
        <begin position="275"/>
        <end position="291"/>
    </location>
</feature>
<dbReference type="Proteomes" id="UP000694871">
    <property type="component" value="Unplaced"/>
</dbReference>
<dbReference type="SUPFAM" id="SSF81321">
    <property type="entry name" value="Family A G protein-coupled receptor-like"/>
    <property type="match status" value="1"/>
</dbReference>
<comment type="subcellular location">
    <subcellularLocation>
        <location evidence="1 11">Cell membrane</location>
        <topology evidence="1 11">Multi-pass membrane protein</topology>
    </subcellularLocation>
</comment>
<keyword evidence="13" id="KW-1185">Reference proteome</keyword>
<dbReference type="PRINTS" id="PR00245">
    <property type="entry name" value="OLFACTORYR"/>
</dbReference>
<dbReference type="InterPro" id="IPR050516">
    <property type="entry name" value="Olfactory_GPCR"/>
</dbReference>
<evidence type="ECO:0000256" key="6">
    <source>
        <dbReference type="ARBA" id="ARBA00023040"/>
    </source>
</evidence>
<keyword evidence="8 10" id="KW-0675">Receptor</keyword>
<dbReference type="GeneID" id="107106933"/>
<feature type="transmembrane region" description="Helical" evidence="11">
    <location>
        <begin position="63"/>
        <end position="86"/>
    </location>
</feature>
<organism evidence="13 14">
    <name type="scientific">Gekko japonicus</name>
    <name type="common">Schlegel's Japanese gecko</name>
    <dbReference type="NCBI Taxonomy" id="146911"/>
    <lineage>
        <taxon>Eukaryota</taxon>
        <taxon>Metazoa</taxon>
        <taxon>Chordata</taxon>
        <taxon>Craniata</taxon>
        <taxon>Vertebrata</taxon>
        <taxon>Euteleostomi</taxon>
        <taxon>Lepidosauria</taxon>
        <taxon>Squamata</taxon>
        <taxon>Bifurcata</taxon>
        <taxon>Gekkota</taxon>
        <taxon>Gekkonidae</taxon>
        <taxon>Gekkoninae</taxon>
        <taxon>Gekko</taxon>
    </lineage>
</organism>
<dbReference type="PROSITE" id="PS00237">
    <property type="entry name" value="G_PROTEIN_RECEP_F1_1"/>
    <property type="match status" value="1"/>
</dbReference>
<evidence type="ECO:0000313" key="13">
    <source>
        <dbReference type="Proteomes" id="UP000694871"/>
    </source>
</evidence>
<evidence type="ECO:0000259" key="12">
    <source>
        <dbReference type="PROSITE" id="PS50262"/>
    </source>
</evidence>
<dbReference type="Pfam" id="PF13853">
    <property type="entry name" value="7tm_4"/>
    <property type="match status" value="1"/>
</dbReference>
<feature type="transmembrane region" description="Helical" evidence="11">
    <location>
        <begin position="170"/>
        <end position="192"/>
    </location>
</feature>
<gene>
    <name evidence="14" type="primary">LOC107106933</name>
</gene>
<keyword evidence="5 11" id="KW-1133">Transmembrane helix</keyword>
<evidence type="ECO:0000256" key="5">
    <source>
        <dbReference type="ARBA" id="ARBA00022989"/>
    </source>
</evidence>
<dbReference type="PANTHER" id="PTHR26452">
    <property type="entry name" value="OLFACTORY RECEPTOR"/>
    <property type="match status" value="1"/>
</dbReference>
<evidence type="ECO:0000256" key="9">
    <source>
        <dbReference type="ARBA" id="ARBA00023224"/>
    </source>
</evidence>
<dbReference type="PRINTS" id="PR00237">
    <property type="entry name" value="GPCRRHODOPSN"/>
</dbReference>
<feature type="transmembrane region" description="Helical" evidence="11">
    <location>
        <begin position="311"/>
        <end position="330"/>
    </location>
</feature>
<evidence type="ECO:0000256" key="10">
    <source>
        <dbReference type="RuleBase" id="RU000688"/>
    </source>
</evidence>
<feature type="transmembrane region" description="Helical" evidence="11">
    <location>
        <begin position="239"/>
        <end position="263"/>
    </location>
</feature>
<dbReference type="Gene3D" id="1.20.1070.10">
    <property type="entry name" value="Rhodopsin 7-helix transmembrane proteins"/>
    <property type="match status" value="1"/>
</dbReference>
<evidence type="ECO:0000256" key="4">
    <source>
        <dbReference type="ARBA" id="ARBA00022725"/>
    </source>
</evidence>
<dbReference type="InterPro" id="IPR017452">
    <property type="entry name" value="GPCR_Rhodpsn_7TM"/>
</dbReference>
<reference evidence="14" key="1">
    <citation type="submission" date="2025-08" db="UniProtKB">
        <authorList>
            <consortium name="RefSeq"/>
        </authorList>
    </citation>
    <scope>IDENTIFICATION</scope>
</reference>
<evidence type="ECO:0000256" key="2">
    <source>
        <dbReference type="ARBA" id="ARBA00022475"/>
    </source>
</evidence>
<protein>
    <recommendedName>
        <fullName evidence="11">Olfactory receptor</fullName>
    </recommendedName>
</protein>
<feature type="domain" description="G-protein coupled receptors family 1 profile" evidence="12">
    <location>
        <begin position="79"/>
        <end position="328"/>
    </location>
</feature>
<feature type="transmembrane region" description="Helical" evidence="11">
    <location>
        <begin position="98"/>
        <end position="116"/>
    </location>
</feature>
<dbReference type="CDD" id="cd15231">
    <property type="entry name" value="7tmA_OR5V1-like"/>
    <property type="match status" value="1"/>
</dbReference>
<sequence>MKFSINEINSSAVRGLLRITHTLISSGGAIFEVSSETSMGVKNQTQVVEFVFLGFSGIPNSHIYLFLPFLTIYLVTVLGNLMIFTLIQLDSSLQSPMYYFLSHLSFLDICISSTTVPKILVNFLYQRQTITYNQCLAQMFFLMSFVVTEAALLTIMAYDRYAAICKPLHYFRLMNTKVCTILAFATWVWGFLDSLLHTVLSSKLQFCGVNQINHIFCDIPPLMKISCNDVHINKTATHIASFFVGVVPFLFTILSYIFILSSILKIRSTTGKRKAFSTCASHLTVVIIYFGNGVLNYNRPSAGYSLEIDTLVSTMYCIITPMLNPLIYSLRNKEVKGALKKVLDSQRKVYMGSYKQ</sequence>
<dbReference type="InterPro" id="IPR000276">
    <property type="entry name" value="GPCR_Rhodpsn"/>
</dbReference>
<dbReference type="InterPro" id="IPR000725">
    <property type="entry name" value="Olfact_rcpt"/>
</dbReference>